<sequence>MTSDVTRVHVTAEDAEDGHGERNKDVVTQFDPALIKAVQTRARGESAEERRRTGNRRQNRGQNRRQNRGQKQHLLSPRCYAHRSLSWFWFWFWS</sequence>
<keyword evidence="3" id="KW-1185">Reference proteome</keyword>
<dbReference type="Proteomes" id="UP000693946">
    <property type="component" value="Linkage Group LG21"/>
</dbReference>
<feature type="compositionally biased region" description="Basic and acidic residues" evidence="1">
    <location>
        <begin position="42"/>
        <end position="52"/>
    </location>
</feature>
<evidence type="ECO:0000313" key="2">
    <source>
        <dbReference type="EMBL" id="KAG7499638.1"/>
    </source>
</evidence>
<comment type="caution">
    <text evidence="2">The sequence shown here is derived from an EMBL/GenBank/DDBJ whole genome shotgun (WGS) entry which is preliminary data.</text>
</comment>
<evidence type="ECO:0000256" key="1">
    <source>
        <dbReference type="SAM" id="MobiDB-lite"/>
    </source>
</evidence>
<organism evidence="2 3">
    <name type="scientific">Solea senegalensis</name>
    <name type="common">Senegalese sole</name>
    <dbReference type="NCBI Taxonomy" id="28829"/>
    <lineage>
        <taxon>Eukaryota</taxon>
        <taxon>Metazoa</taxon>
        <taxon>Chordata</taxon>
        <taxon>Craniata</taxon>
        <taxon>Vertebrata</taxon>
        <taxon>Euteleostomi</taxon>
        <taxon>Actinopterygii</taxon>
        <taxon>Neopterygii</taxon>
        <taxon>Teleostei</taxon>
        <taxon>Neoteleostei</taxon>
        <taxon>Acanthomorphata</taxon>
        <taxon>Carangaria</taxon>
        <taxon>Pleuronectiformes</taxon>
        <taxon>Pleuronectoidei</taxon>
        <taxon>Soleidae</taxon>
        <taxon>Solea</taxon>
    </lineage>
</organism>
<dbReference type="EMBL" id="JAGKHQ010000014">
    <property type="protein sequence ID" value="KAG7499638.1"/>
    <property type="molecule type" value="Genomic_DNA"/>
</dbReference>
<evidence type="ECO:0000313" key="3">
    <source>
        <dbReference type="Proteomes" id="UP000693946"/>
    </source>
</evidence>
<reference evidence="2 3" key="1">
    <citation type="journal article" date="2021" name="Sci. Rep.">
        <title>Chromosome anchoring in Senegalese sole (Solea senegalensis) reveals sex-associated markers and genome rearrangements in flatfish.</title>
        <authorList>
            <person name="Guerrero-Cozar I."/>
            <person name="Gomez-Garrido J."/>
            <person name="Berbel C."/>
            <person name="Martinez-Blanch J.F."/>
            <person name="Alioto T."/>
            <person name="Claros M.G."/>
            <person name="Gagnaire P.A."/>
            <person name="Manchado M."/>
        </authorList>
    </citation>
    <scope>NUCLEOTIDE SEQUENCE [LARGE SCALE GENOMIC DNA]</scope>
    <source>
        <strain evidence="2">Sse05_10M</strain>
    </source>
</reference>
<feature type="compositionally biased region" description="Basic residues" evidence="1">
    <location>
        <begin position="53"/>
        <end position="71"/>
    </location>
</feature>
<gene>
    <name evidence="2" type="ORF">JOB18_044402</name>
</gene>
<proteinExistence type="predicted"/>
<feature type="compositionally biased region" description="Basic and acidic residues" evidence="1">
    <location>
        <begin position="1"/>
        <end position="25"/>
    </location>
</feature>
<accession>A0AAV6R3D2</accession>
<name>A0AAV6R3D2_SOLSE</name>
<feature type="region of interest" description="Disordered" evidence="1">
    <location>
        <begin position="1"/>
        <end position="74"/>
    </location>
</feature>
<protein>
    <submittedName>
        <fullName evidence="2">Uncharacterized protein</fullName>
    </submittedName>
</protein>
<dbReference type="AlphaFoldDB" id="A0AAV6R3D2"/>